<reference evidence="2 3" key="1">
    <citation type="submission" date="2019-03" db="EMBL/GenBank/DDBJ databases">
        <title>Single cell metagenomics reveals metabolic interactions within the superorganism composed of flagellate Streblomastix strix and complex community of Bacteroidetes bacteria on its surface.</title>
        <authorList>
            <person name="Treitli S.C."/>
            <person name="Kolisko M."/>
            <person name="Husnik F."/>
            <person name="Keeling P."/>
            <person name="Hampl V."/>
        </authorList>
    </citation>
    <scope>NUCLEOTIDE SEQUENCE [LARGE SCALE GENOMIC DNA]</scope>
    <source>
        <strain evidence="2">ST1C</strain>
    </source>
</reference>
<dbReference type="GO" id="GO:0005524">
    <property type="term" value="F:ATP binding"/>
    <property type="evidence" value="ECO:0007669"/>
    <property type="project" value="InterPro"/>
</dbReference>
<accession>A0A5J4WPY2</accession>
<comment type="caution">
    <text evidence="2">The sequence shown here is derived from an EMBL/GenBank/DDBJ whole genome shotgun (WGS) entry which is preliminary data.</text>
</comment>
<dbReference type="Gene3D" id="1.10.510.10">
    <property type="entry name" value="Transferase(Phosphotransferase) domain 1"/>
    <property type="match status" value="1"/>
</dbReference>
<dbReference type="EMBL" id="SNRW01001367">
    <property type="protein sequence ID" value="KAA6396676.1"/>
    <property type="molecule type" value="Genomic_DNA"/>
</dbReference>
<proteinExistence type="predicted"/>
<feature type="domain" description="Protein kinase" evidence="1">
    <location>
        <begin position="427"/>
        <end position="742"/>
    </location>
</feature>
<protein>
    <recommendedName>
        <fullName evidence="1">Protein kinase domain-containing protein</fullName>
    </recommendedName>
</protein>
<evidence type="ECO:0000259" key="1">
    <source>
        <dbReference type="PROSITE" id="PS50011"/>
    </source>
</evidence>
<organism evidence="2 3">
    <name type="scientific">Streblomastix strix</name>
    <dbReference type="NCBI Taxonomy" id="222440"/>
    <lineage>
        <taxon>Eukaryota</taxon>
        <taxon>Metamonada</taxon>
        <taxon>Preaxostyla</taxon>
        <taxon>Oxymonadida</taxon>
        <taxon>Streblomastigidae</taxon>
        <taxon>Streblomastix</taxon>
    </lineage>
</organism>
<dbReference type="PANTHER" id="PTHR33050">
    <property type="entry name" value="REVERSE TRANSCRIPTASE DOMAIN-CONTAINING PROTEIN"/>
    <property type="match status" value="1"/>
</dbReference>
<dbReference type="AlphaFoldDB" id="A0A5J4WPY2"/>
<sequence>MEGWDKVTILQKFVLREIRWWKKQLETNKPASLITLSPEAQLTTDASAWGWGGVLQLPNEEEIMVHGVWAKNWRLTSSNQRETASILCCLRRFESALHNKQIQALEILTDNTTTAYNIRRQAAAGPLVRLTQTILEWGETNKIQLSTTYLPGVANKVADSLSRLNRAGDYYIPRLKAQKIMKQLDVTATIDVFSTRSNRVVQRYCSPRIDSRAVARDGLKINWNKELAWIHSPIPLIGSCLNKIKEEQVQLAIIITPAWTSQFWSNLLNQLTVRRQEIGLCRDVLVPGRITRKRGWMLPPGKLIASLVSANPSQAKDYLDFALVRQDSQHKQFNVQQNLGKHNGEDTLELIQSKMPHVIIANWLSYLENKGLSHHAIKESQTSSSVLFDKAGIKLEQGLISSIMRKHYRESAKIQKEEVMWDLDILLNYIRRYAKKPFQTVALSTIRSLSIISIMIYTNLRLVIKEGQKFLSIRSVEKTHVLFFGIEFGRSAALNLQVLFNEPGALQLEKTVVLELDNYYSKLEFQSHQESQTLEPRLSRSSLAVVQQRKKLIVGHVTPYQQKLQGGIMIEITISLLEKQSQGLSMKSLSQEGSCPAEGAAYSHASGYEAPPSRGSFPEGSCPLRGALHIKPENIFLMEDGTIRLGDFGLGKELTAQYYATTIAGTKFYLAPEVYLQRRMTYMSDMFAFGVVLFELLTGKHPFQASNEQATIDKIKNGQNSDLPDDVPQEMKNIIIAMINSV</sequence>
<dbReference type="InterPro" id="IPR011009">
    <property type="entry name" value="Kinase-like_dom_sf"/>
</dbReference>
<dbReference type="CDD" id="cd09275">
    <property type="entry name" value="RNase_HI_RT_DIRS1"/>
    <property type="match status" value="1"/>
</dbReference>
<dbReference type="SUPFAM" id="SSF56112">
    <property type="entry name" value="Protein kinase-like (PK-like)"/>
    <property type="match status" value="1"/>
</dbReference>
<dbReference type="PANTHER" id="PTHR33050:SF7">
    <property type="entry name" value="RIBONUCLEASE H"/>
    <property type="match status" value="1"/>
</dbReference>
<gene>
    <name evidence="2" type="ORF">EZS28_007799</name>
</gene>
<dbReference type="PROSITE" id="PS50011">
    <property type="entry name" value="PROTEIN_KINASE_DOM"/>
    <property type="match status" value="1"/>
</dbReference>
<evidence type="ECO:0000313" key="2">
    <source>
        <dbReference type="EMBL" id="KAA6396676.1"/>
    </source>
</evidence>
<name>A0A5J4WPY2_9EUKA</name>
<dbReference type="Pfam" id="PF00069">
    <property type="entry name" value="Pkinase"/>
    <property type="match status" value="1"/>
</dbReference>
<dbReference type="Proteomes" id="UP000324800">
    <property type="component" value="Unassembled WGS sequence"/>
</dbReference>
<evidence type="ECO:0000313" key="3">
    <source>
        <dbReference type="Proteomes" id="UP000324800"/>
    </source>
</evidence>
<dbReference type="InterPro" id="IPR052055">
    <property type="entry name" value="Hepadnavirus_pol/RT"/>
</dbReference>
<dbReference type="InterPro" id="IPR000719">
    <property type="entry name" value="Prot_kinase_dom"/>
</dbReference>
<dbReference type="GO" id="GO:0004672">
    <property type="term" value="F:protein kinase activity"/>
    <property type="evidence" value="ECO:0007669"/>
    <property type="project" value="InterPro"/>
</dbReference>